<sequence>MTVTSEKKTRTPRDLALSLIVLLVPVFLIVLGYRYLYGGDTIVTVDPAEAIASAQRAGMSQLPPNTAPEGWLVVHAQFRDGALRIGYLTKDHEGVQLVQSRADLSSTVQAKPGETRLLGRSGDITVVVVAAQGADASPLARLLPIPVQASASQ</sequence>
<keyword evidence="1" id="KW-0812">Transmembrane</keyword>
<name>A0A8J3VMJ9_9ACTN</name>
<organism evidence="2 3">
    <name type="scientific">Rhizocola hellebori</name>
    <dbReference type="NCBI Taxonomy" id="1392758"/>
    <lineage>
        <taxon>Bacteria</taxon>
        <taxon>Bacillati</taxon>
        <taxon>Actinomycetota</taxon>
        <taxon>Actinomycetes</taxon>
        <taxon>Micromonosporales</taxon>
        <taxon>Micromonosporaceae</taxon>
        <taxon>Rhizocola</taxon>
    </lineage>
</organism>
<reference evidence="2" key="1">
    <citation type="submission" date="2021-01" db="EMBL/GenBank/DDBJ databases">
        <title>Whole genome shotgun sequence of Rhizocola hellebori NBRC 109834.</title>
        <authorList>
            <person name="Komaki H."/>
            <person name="Tamura T."/>
        </authorList>
    </citation>
    <scope>NUCLEOTIDE SEQUENCE</scope>
    <source>
        <strain evidence="2">NBRC 109834</strain>
    </source>
</reference>
<evidence type="ECO:0000313" key="2">
    <source>
        <dbReference type="EMBL" id="GIH11757.1"/>
    </source>
</evidence>
<proteinExistence type="predicted"/>
<dbReference type="EMBL" id="BONY01000164">
    <property type="protein sequence ID" value="GIH11757.1"/>
    <property type="molecule type" value="Genomic_DNA"/>
</dbReference>
<keyword evidence="1" id="KW-1133">Transmembrane helix</keyword>
<evidence type="ECO:0008006" key="4">
    <source>
        <dbReference type="Google" id="ProtNLM"/>
    </source>
</evidence>
<keyword evidence="3" id="KW-1185">Reference proteome</keyword>
<evidence type="ECO:0000256" key="1">
    <source>
        <dbReference type="SAM" id="Phobius"/>
    </source>
</evidence>
<accession>A0A8J3VMJ9</accession>
<dbReference type="Pfam" id="PF14030">
    <property type="entry name" value="DUF4245"/>
    <property type="match status" value="1"/>
</dbReference>
<dbReference type="Proteomes" id="UP000612899">
    <property type="component" value="Unassembled WGS sequence"/>
</dbReference>
<comment type="caution">
    <text evidence="2">The sequence shown here is derived from an EMBL/GenBank/DDBJ whole genome shotgun (WGS) entry which is preliminary data.</text>
</comment>
<evidence type="ECO:0000313" key="3">
    <source>
        <dbReference type="Proteomes" id="UP000612899"/>
    </source>
</evidence>
<dbReference type="InterPro" id="IPR025339">
    <property type="entry name" value="DUF4245"/>
</dbReference>
<gene>
    <name evidence="2" type="ORF">Rhe02_98240</name>
</gene>
<feature type="transmembrane region" description="Helical" evidence="1">
    <location>
        <begin position="15"/>
        <end position="36"/>
    </location>
</feature>
<dbReference type="AlphaFoldDB" id="A0A8J3VMJ9"/>
<keyword evidence="1" id="KW-0472">Membrane</keyword>
<protein>
    <recommendedName>
        <fullName evidence="4">DUF4245 domain-containing protein</fullName>
    </recommendedName>
</protein>
<dbReference type="RefSeq" id="WP_203915480.1">
    <property type="nucleotide sequence ID" value="NZ_BONY01000164.1"/>
</dbReference>